<dbReference type="KEGG" id="bxe:Bxe_C0379"/>
<feature type="transmembrane region" description="Helical" evidence="1">
    <location>
        <begin position="53"/>
        <end position="71"/>
    </location>
</feature>
<dbReference type="KEGG" id="bxb:DR64_8062"/>
<name>Q13I03_PARXL</name>
<dbReference type="Proteomes" id="UP000001817">
    <property type="component" value="Chromosome 3"/>
</dbReference>
<protein>
    <submittedName>
        <fullName evidence="2">Uncharacterized protein</fullName>
    </submittedName>
</protein>
<dbReference type="STRING" id="266265.Bxe_C0379"/>
<evidence type="ECO:0000313" key="3">
    <source>
        <dbReference type="Proteomes" id="UP000001817"/>
    </source>
</evidence>
<organism evidence="2 3">
    <name type="scientific">Paraburkholderia xenovorans (strain LB400)</name>
    <dbReference type="NCBI Taxonomy" id="266265"/>
    <lineage>
        <taxon>Bacteria</taxon>
        <taxon>Pseudomonadati</taxon>
        <taxon>Pseudomonadota</taxon>
        <taxon>Betaproteobacteria</taxon>
        <taxon>Burkholderiales</taxon>
        <taxon>Burkholderiaceae</taxon>
        <taxon>Paraburkholderia</taxon>
    </lineage>
</organism>
<keyword evidence="3" id="KW-1185">Reference proteome</keyword>
<sequence length="91" mass="10654">MATQSKRGISRSCLHEGKNITKRFEMTLFNIAMNVYALIHATRHLVEFCRRELMFHFFAHVGILLIRFPVWPARPARAFFLHGDNQIGVLR</sequence>
<gene>
    <name evidence="2" type="ORF">Bxe_C0379</name>
</gene>
<evidence type="ECO:0000313" key="2">
    <source>
        <dbReference type="EMBL" id="ABE36286.1"/>
    </source>
</evidence>
<dbReference type="AlphaFoldDB" id="Q13I03"/>
<proteinExistence type="predicted"/>
<dbReference type="EMBL" id="CP000272">
    <property type="protein sequence ID" value="ABE36286.1"/>
    <property type="molecule type" value="Genomic_DNA"/>
</dbReference>
<evidence type="ECO:0000256" key="1">
    <source>
        <dbReference type="SAM" id="Phobius"/>
    </source>
</evidence>
<reference evidence="2 3" key="1">
    <citation type="journal article" date="2006" name="Proc. Natl. Acad. Sci. U.S.A.">
        <title>Burkholderia xenovorans LB400 harbors a multi-replicon, 9.73-Mbp genome shaped for versatility.</title>
        <authorList>
            <person name="Chain P.S."/>
            <person name="Denef V.J."/>
            <person name="Konstantinidis K.T."/>
            <person name="Vergez L.M."/>
            <person name="Agullo L."/>
            <person name="Reyes V.L."/>
            <person name="Hauser L."/>
            <person name="Cordova M."/>
            <person name="Gomez L."/>
            <person name="Gonzalez M."/>
            <person name="Land M."/>
            <person name="Lao V."/>
            <person name="Larimer F."/>
            <person name="LiPuma J.J."/>
            <person name="Mahenthiralingam E."/>
            <person name="Malfatti S.A."/>
            <person name="Marx C.J."/>
            <person name="Parnell J.J."/>
            <person name="Ramette A."/>
            <person name="Richardson P."/>
            <person name="Seeger M."/>
            <person name="Smith D."/>
            <person name="Spilker T."/>
            <person name="Sul W.J."/>
            <person name="Tsoi T.V."/>
            <person name="Ulrich L.E."/>
            <person name="Zhulin I.B."/>
            <person name="Tiedje J.M."/>
        </authorList>
    </citation>
    <scope>NUCLEOTIDE SEQUENCE [LARGE SCALE GENOMIC DNA]</scope>
    <source>
        <strain evidence="2 3">LB400</strain>
    </source>
</reference>
<keyword evidence="1" id="KW-1133">Transmembrane helix</keyword>
<keyword evidence="1" id="KW-0812">Transmembrane</keyword>
<keyword evidence="1" id="KW-0472">Membrane</keyword>
<accession>Q13I03</accession>